<dbReference type="Pfam" id="PF00226">
    <property type="entry name" value="DnaJ"/>
    <property type="match status" value="1"/>
</dbReference>
<dbReference type="SUPFAM" id="SSF46565">
    <property type="entry name" value="Chaperone J-domain"/>
    <property type="match status" value="1"/>
</dbReference>
<dbReference type="Proteomes" id="UP000192578">
    <property type="component" value="Unassembled WGS sequence"/>
</dbReference>
<evidence type="ECO:0000256" key="1">
    <source>
        <dbReference type="SAM" id="MobiDB-lite"/>
    </source>
</evidence>
<dbReference type="GO" id="GO:0071218">
    <property type="term" value="P:cellular response to misfolded protein"/>
    <property type="evidence" value="ECO:0007669"/>
    <property type="project" value="TreeGrafter"/>
</dbReference>
<evidence type="ECO:0000259" key="2">
    <source>
        <dbReference type="PROSITE" id="PS50076"/>
    </source>
</evidence>
<sequence>MALVLHPDKNKAPGLGETFKMIGKAYAVLWNPQKKSDYDAGGENYKTVQLDSHFVRQQGRRRYYHSENFMFFEDDASADDFFNVFFMQGFNRFAEQEDDGHRHGVHARRGDRDATLTPPPLSRPEPSQIPHIDRTGLQPQKTLKYPHQYLTRNLDVRFYLKDDMRTKLTNKEMLTI</sequence>
<dbReference type="InterPro" id="IPR018253">
    <property type="entry name" value="DnaJ_domain_CS"/>
</dbReference>
<organism evidence="3 4">
    <name type="scientific">Hypsibius exemplaris</name>
    <name type="common">Freshwater tardigrade</name>
    <dbReference type="NCBI Taxonomy" id="2072580"/>
    <lineage>
        <taxon>Eukaryota</taxon>
        <taxon>Metazoa</taxon>
        <taxon>Ecdysozoa</taxon>
        <taxon>Tardigrada</taxon>
        <taxon>Eutardigrada</taxon>
        <taxon>Parachela</taxon>
        <taxon>Hypsibioidea</taxon>
        <taxon>Hypsibiidae</taxon>
        <taxon>Hypsibius</taxon>
    </lineage>
</organism>
<accession>A0A9X6NED2</accession>
<dbReference type="PANTHER" id="PTHR43908:SF3">
    <property type="entry name" value="AT29763P-RELATED"/>
    <property type="match status" value="1"/>
</dbReference>
<reference evidence="4" key="1">
    <citation type="submission" date="2017-01" db="EMBL/GenBank/DDBJ databases">
        <title>Comparative genomics of anhydrobiosis in the tardigrade Hypsibius dujardini.</title>
        <authorList>
            <person name="Yoshida Y."/>
            <person name="Koutsovoulos G."/>
            <person name="Laetsch D."/>
            <person name="Stevens L."/>
            <person name="Kumar S."/>
            <person name="Horikawa D."/>
            <person name="Ishino K."/>
            <person name="Komine S."/>
            <person name="Tomita M."/>
            <person name="Blaxter M."/>
            <person name="Arakawa K."/>
        </authorList>
    </citation>
    <scope>NUCLEOTIDE SEQUENCE [LARGE SCALE GENOMIC DNA]</scope>
    <source>
        <strain evidence="4">Z151</strain>
    </source>
</reference>
<dbReference type="InterPro" id="IPR001623">
    <property type="entry name" value="DnaJ_domain"/>
</dbReference>
<name>A0A9X6NED2_HYPEX</name>
<dbReference type="InterPro" id="IPR051100">
    <property type="entry name" value="DnaJ_subfamily_B/C"/>
</dbReference>
<feature type="domain" description="J" evidence="2">
    <location>
        <begin position="1"/>
        <end position="42"/>
    </location>
</feature>
<protein>
    <recommendedName>
        <fullName evidence="2">J domain-containing protein</fullName>
    </recommendedName>
</protein>
<dbReference type="GO" id="GO:0005789">
    <property type="term" value="C:endoplasmic reticulum membrane"/>
    <property type="evidence" value="ECO:0007669"/>
    <property type="project" value="TreeGrafter"/>
</dbReference>
<dbReference type="Gene3D" id="1.10.287.110">
    <property type="entry name" value="DnaJ domain"/>
    <property type="match status" value="1"/>
</dbReference>
<dbReference type="OrthoDB" id="442087at2759"/>
<comment type="caution">
    <text evidence="3">The sequence shown here is derived from an EMBL/GenBank/DDBJ whole genome shotgun (WGS) entry which is preliminary data.</text>
</comment>
<dbReference type="PROSITE" id="PS50076">
    <property type="entry name" value="DNAJ_2"/>
    <property type="match status" value="1"/>
</dbReference>
<feature type="region of interest" description="Disordered" evidence="1">
    <location>
        <begin position="97"/>
        <end position="141"/>
    </location>
</feature>
<dbReference type="EMBL" id="MTYJ01000215">
    <property type="protein sequence ID" value="OWA51143.1"/>
    <property type="molecule type" value="Genomic_DNA"/>
</dbReference>
<dbReference type="InterPro" id="IPR036869">
    <property type="entry name" value="J_dom_sf"/>
</dbReference>
<dbReference type="PANTHER" id="PTHR43908">
    <property type="entry name" value="AT29763P-RELATED"/>
    <property type="match status" value="1"/>
</dbReference>
<evidence type="ECO:0000313" key="4">
    <source>
        <dbReference type="Proteomes" id="UP000192578"/>
    </source>
</evidence>
<gene>
    <name evidence="3" type="ORF">BV898_15639</name>
</gene>
<dbReference type="AlphaFoldDB" id="A0A9X6NED2"/>
<dbReference type="GO" id="GO:0030544">
    <property type="term" value="F:Hsp70 protein binding"/>
    <property type="evidence" value="ECO:0007669"/>
    <property type="project" value="TreeGrafter"/>
</dbReference>
<proteinExistence type="predicted"/>
<evidence type="ECO:0000313" key="3">
    <source>
        <dbReference type="EMBL" id="OWA51143.1"/>
    </source>
</evidence>
<keyword evidence="4" id="KW-1185">Reference proteome</keyword>
<dbReference type="PROSITE" id="PS00636">
    <property type="entry name" value="DNAJ_1"/>
    <property type="match status" value="1"/>
</dbReference>